<dbReference type="Gene3D" id="3.90.1150.10">
    <property type="entry name" value="Aspartate Aminotransferase, domain 1"/>
    <property type="match status" value="1"/>
</dbReference>
<dbReference type="EMBL" id="JBHSEW010000006">
    <property type="protein sequence ID" value="MFC4622292.1"/>
    <property type="molecule type" value="Genomic_DNA"/>
</dbReference>
<organism evidence="6 7">
    <name type="scientific">Comamonas nitrativorans</name>
    <dbReference type="NCBI Taxonomy" id="108437"/>
    <lineage>
        <taxon>Bacteria</taxon>
        <taxon>Pseudomonadati</taxon>
        <taxon>Pseudomonadota</taxon>
        <taxon>Betaproteobacteria</taxon>
        <taxon>Burkholderiales</taxon>
        <taxon>Comamonadaceae</taxon>
        <taxon>Comamonas</taxon>
    </lineage>
</organism>
<dbReference type="InterPro" id="IPR015421">
    <property type="entry name" value="PyrdxlP-dep_Trfase_major"/>
</dbReference>
<dbReference type="Pfam" id="PF00155">
    <property type="entry name" value="Aminotran_1_2"/>
    <property type="match status" value="1"/>
</dbReference>
<dbReference type="InterPro" id="IPR004839">
    <property type="entry name" value="Aminotransferase_I/II_large"/>
</dbReference>
<keyword evidence="3" id="KW-0808">Transferase</keyword>
<evidence type="ECO:0000256" key="1">
    <source>
        <dbReference type="ARBA" id="ARBA00001933"/>
    </source>
</evidence>
<evidence type="ECO:0000259" key="5">
    <source>
        <dbReference type="Pfam" id="PF00155"/>
    </source>
</evidence>
<evidence type="ECO:0000256" key="3">
    <source>
        <dbReference type="ARBA" id="ARBA00022679"/>
    </source>
</evidence>
<reference evidence="7" key="1">
    <citation type="journal article" date="2019" name="Int. J. Syst. Evol. Microbiol.">
        <title>The Global Catalogue of Microorganisms (GCM) 10K type strain sequencing project: providing services to taxonomists for standard genome sequencing and annotation.</title>
        <authorList>
            <consortium name="The Broad Institute Genomics Platform"/>
            <consortium name="The Broad Institute Genome Sequencing Center for Infectious Disease"/>
            <person name="Wu L."/>
            <person name="Ma J."/>
        </authorList>
    </citation>
    <scope>NUCLEOTIDE SEQUENCE [LARGE SCALE GENOMIC DNA]</scope>
    <source>
        <strain evidence="7">JCM 11650</strain>
    </source>
</reference>
<feature type="domain" description="Aminotransferase class I/classII large" evidence="5">
    <location>
        <begin position="48"/>
        <end position="384"/>
    </location>
</feature>
<keyword evidence="4" id="KW-0663">Pyridoxal phosphate</keyword>
<dbReference type="RefSeq" id="WP_377725682.1">
    <property type="nucleotide sequence ID" value="NZ_JBHSEW010000006.1"/>
</dbReference>
<dbReference type="InterPro" id="IPR015424">
    <property type="entry name" value="PyrdxlP-dep_Trfase"/>
</dbReference>
<dbReference type="Gene3D" id="3.40.640.10">
    <property type="entry name" value="Type I PLP-dependent aspartate aminotransferase-like (Major domain)"/>
    <property type="match status" value="1"/>
</dbReference>
<name>A0ABV9GWC5_9BURK</name>
<dbReference type="SUPFAM" id="SSF53383">
    <property type="entry name" value="PLP-dependent transferases"/>
    <property type="match status" value="1"/>
</dbReference>
<dbReference type="PANTHER" id="PTHR42790:SF19">
    <property type="entry name" value="KYNURENINE_ALPHA-AMINOADIPATE AMINOTRANSFERASE, MITOCHONDRIAL"/>
    <property type="match status" value="1"/>
</dbReference>
<sequence>MTQWTLAGRTAKMNSSAIREILKLTDRPGIISMAGGLPSAKTFPISAFEAACHTVLQRDGSAALQYSTTEGLPALRQAVADFLPWDVDPEQVLIVSGSQQALDLIGKIFLDKDSRLLVERPTYLGALQAFTPMEPVAVGVDSDDEGMLVEDFAAKVGTGADKARFAYVLPNFQNPTGRTMSEQRRQALVDKARELNIPLIEDNPYGDLRFEGESPLPLAARNPEGVLYMGSFSKVLAPGLRLGFLIAPKSVYGKLVQAKQAADLHTPSFNQRVVAEVMKDGFLHQHIPTIRTLYKDQRDAMLAALDKEMAGLEVRWTRPVGGMFLWVQLPEGMDAQKLLPLAVERGMAFVPGAPFFPGNPQHNCLRLSYVTVPPAQIAQGIAALAAAIQAYPQEAAQG</sequence>
<dbReference type="Proteomes" id="UP001595967">
    <property type="component" value="Unassembled WGS sequence"/>
</dbReference>
<dbReference type="PANTHER" id="PTHR42790">
    <property type="entry name" value="AMINOTRANSFERASE"/>
    <property type="match status" value="1"/>
</dbReference>
<dbReference type="CDD" id="cd00609">
    <property type="entry name" value="AAT_like"/>
    <property type="match status" value="1"/>
</dbReference>
<dbReference type="InterPro" id="IPR015422">
    <property type="entry name" value="PyrdxlP-dep_Trfase_small"/>
</dbReference>
<dbReference type="GO" id="GO:0008483">
    <property type="term" value="F:transaminase activity"/>
    <property type="evidence" value="ECO:0007669"/>
    <property type="project" value="UniProtKB-KW"/>
</dbReference>
<evidence type="ECO:0000313" key="6">
    <source>
        <dbReference type="EMBL" id="MFC4622292.1"/>
    </source>
</evidence>
<evidence type="ECO:0000313" key="7">
    <source>
        <dbReference type="Proteomes" id="UP001595967"/>
    </source>
</evidence>
<gene>
    <name evidence="6" type="ORF">ACFO3A_08690</name>
</gene>
<keyword evidence="7" id="KW-1185">Reference proteome</keyword>
<evidence type="ECO:0000256" key="4">
    <source>
        <dbReference type="ARBA" id="ARBA00022898"/>
    </source>
</evidence>
<proteinExistence type="predicted"/>
<keyword evidence="2 6" id="KW-0032">Aminotransferase</keyword>
<accession>A0ABV9GWC5</accession>
<comment type="caution">
    <text evidence="6">The sequence shown here is derived from an EMBL/GenBank/DDBJ whole genome shotgun (WGS) entry which is preliminary data.</text>
</comment>
<evidence type="ECO:0000256" key="2">
    <source>
        <dbReference type="ARBA" id="ARBA00022576"/>
    </source>
</evidence>
<dbReference type="InterPro" id="IPR050859">
    <property type="entry name" value="Class-I_PLP-dep_aminotransf"/>
</dbReference>
<protein>
    <submittedName>
        <fullName evidence="6">PLP-dependent aminotransferase family protein</fullName>
    </submittedName>
</protein>
<comment type="cofactor">
    <cofactor evidence="1">
        <name>pyridoxal 5'-phosphate</name>
        <dbReference type="ChEBI" id="CHEBI:597326"/>
    </cofactor>
</comment>